<organism evidence="1 2">
    <name type="scientific">Microvirga arsenatis</name>
    <dbReference type="NCBI Taxonomy" id="2692265"/>
    <lineage>
        <taxon>Bacteria</taxon>
        <taxon>Pseudomonadati</taxon>
        <taxon>Pseudomonadota</taxon>
        <taxon>Alphaproteobacteria</taxon>
        <taxon>Hyphomicrobiales</taxon>
        <taxon>Methylobacteriaceae</taxon>
        <taxon>Microvirga</taxon>
    </lineage>
</organism>
<evidence type="ECO:0000313" key="2">
    <source>
        <dbReference type="Proteomes" id="UP000818323"/>
    </source>
</evidence>
<protein>
    <submittedName>
        <fullName evidence="1">Uncharacterized protein</fullName>
    </submittedName>
</protein>
<evidence type="ECO:0000313" key="1">
    <source>
        <dbReference type="EMBL" id="NBJ27317.1"/>
    </source>
</evidence>
<dbReference type="RefSeq" id="WP_161726852.1">
    <property type="nucleotide sequence ID" value="NZ_JAAAXI010000048.1"/>
</dbReference>
<proteinExistence type="predicted"/>
<dbReference type="Proteomes" id="UP000818323">
    <property type="component" value="Unassembled WGS sequence"/>
</dbReference>
<gene>
    <name evidence="1" type="ORF">GR303_23680</name>
</gene>
<dbReference type="EMBL" id="JAAAXJ010000038">
    <property type="protein sequence ID" value="NBJ27317.1"/>
    <property type="molecule type" value="Genomic_DNA"/>
</dbReference>
<accession>A0ABW9Z5F7</accession>
<sequence length="214" mass="22820">MASQARSFTFAAASSLSTTGVKSPAARRIGTSYNALLRPAHVCATGALARSTGVFMNRYDQQTSQIADICSDDADVLGLSILRFVAAGYITSDVACWDAAYDAAERMLGPIEGPQLVAAMTWIMRAIRHEREGDWAFMPATCCRATADEYQLMGLIHCARRGLQDDLRGKAKALTRGQPASSLCACVTAAADRLNALRLGLAPQTPRPANAAIH</sequence>
<keyword evidence="2" id="KW-1185">Reference proteome</keyword>
<comment type="caution">
    <text evidence="1">The sequence shown here is derived from an EMBL/GenBank/DDBJ whole genome shotgun (WGS) entry which is preliminary data.</text>
</comment>
<reference evidence="1 2" key="1">
    <citation type="submission" date="2020-01" db="EMBL/GenBank/DDBJ databases">
        <title>Microvirga sp. nov., an arsenate reduction bacterium isolated from Tibet hotspring sediments.</title>
        <authorList>
            <person name="Yuan C.-G."/>
        </authorList>
    </citation>
    <scope>NUCLEOTIDE SEQUENCE [LARGE SCALE GENOMIC DNA]</scope>
    <source>
        <strain evidence="1 2">SYSU G3D203</strain>
    </source>
</reference>
<name>A0ABW9Z5F7_9HYPH</name>